<feature type="transmembrane region" description="Helical" evidence="8">
    <location>
        <begin position="670"/>
        <end position="694"/>
    </location>
</feature>
<dbReference type="Gene3D" id="1.20.1420.30">
    <property type="entry name" value="NCX, central ion-binding region"/>
    <property type="match status" value="2"/>
</dbReference>
<feature type="transmembrane region" description="Helical" evidence="8">
    <location>
        <begin position="627"/>
        <end position="649"/>
    </location>
</feature>
<dbReference type="OrthoDB" id="407410at2759"/>
<dbReference type="GO" id="GO:0006874">
    <property type="term" value="P:intracellular calcium ion homeostasis"/>
    <property type="evidence" value="ECO:0007669"/>
    <property type="project" value="TreeGrafter"/>
</dbReference>
<dbReference type="InterPro" id="IPR051359">
    <property type="entry name" value="CaCA_antiporter"/>
</dbReference>
<feature type="transmembrane region" description="Helical" evidence="8">
    <location>
        <begin position="740"/>
        <end position="757"/>
    </location>
</feature>
<keyword evidence="5 8" id="KW-1133">Transmembrane helix</keyword>
<keyword evidence="4 8" id="KW-0812">Transmembrane</keyword>
<feature type="transmembrane region" description="Helical" evidence="8">
    <location>
        <begin position="214"/>
        <end position="238"/>
    </location>
</feature>
<comment type="subcellular location">
    <subcellularLocation>
        <location evidence="1">Membrane</location>
        <topology evidence="1">Multi-pass membrane protein</topology>
    </subcellularLocation>
</comment>
<organism evidence="11 12">
    <name type="scientific">Umbelopsis vinacea</name>
    <dbReference type="NCBI Taxonomy" id="44442"/>
    <lineage>
        <taxon>Eukaryota</taxon>
        <taxon>Fungi</taxon>
        <taxon>Fungi incertae sedis</taxon>
        <taxon>Mucoromycota</taxon>
        <taxon>Mucoromycotina</taxon>
        <taxon>Umbelopsidomycetes</taxon>
        <taxon>Umbelopsidales</taxon>
        <taxon>Umbelopsidaceae</taxon>
        <taxon>Umbelopsis</taxon>
    </lineage>
</organism>
<feature type="domain" description="Sodium/calcium exchanger membrane region" evidence="10">
    <location>
        <begin position="92"/>
        <end position="232"/>
    </location>
</feature>
<dbReference type="PANTHER" id="PTHR12266:SF0">
    <property type="entry name" value="MITOCHONDRIAL SODIUM_CALCIUM EXCHANGER PROTEIN"/>
    <property type="match status" value="1"/>
</dbReference>
<feature type="transmembrane region" description="Helical" evidence="8">
    <location>
        <begin position="706"/>
        <end position="728"/>
    </location>
</feature>
<feature type="signal peptide" evidence="9">
    <location>
        <begin position="1"/>
        <end position="23"/>
    </location>
</feature>
<dbReference type="PANTHER" id="PTHR12266">
    <property type="entry name" value="NA+/CA2+ K+ INDEPENDENT EXCHANGER"/>
    <property type="match status" value="1"/>
</dbReference>
<evidence type="ECO:0000256" key="8">
    <source>
        <dbReference type="SAM" id="Phobius"/>
    </source>
</evidence>
<feature type="transmembrane region" description="Helical" evidence="8">
    <location>
        <begin position="86"/>
        <end position="105"/>
    </location>
</feature>
<keyword evidence="6 8" id="KW-0472">Membrane</keyword>
<feature type="transmembrane region" description="Helical" evidence="8">
    <location>
        <begin position="602"/>
        <end position="621"/>
    </location>
</feature>
<sequence length="763" mass="84679">MQRTIFLLLSVFVITQLFNYAWSTRKHSSRFIKRADPVNTWAEKQCDNIWEHEDQCAYVLEHCSETIPSLINYLQWYYCSGPVKPLVLICLSTWLLFLFGFVGIAASDFFCPNLQTLAAALHLSESMTGVTFLAFGNGSPDVFSTFSAMQSNLGSLALGELIGAASFIVSVVAGTMCAIRPFRAKRLSFLRDVSFFTVALILVLLIVADGLIHLYEAIILIVYYVIYVAVVVGGNYYVKRRSAYMNLVERARAEYEDSDGDMDRLLRIDHRDWRDEDSGEDEMELYDEGFETEGFGSHLSIPSSARHDPAHPSQQSKLHIRSSLFAALEFRDVVQSLEQANARRHSTSGLRNRIHRVSLQAQPSSASLHTINHPENYQNPHLEDMENDELDGEQVDNNDIEQSTEDRNPAFPQPQDHVERQLDPASLSAIARISSKILDVLHPVTSRIPMANVELPEMEKVLITLFPSLIKFRKKPLYSKISSLLSAPVIFLLTITLPVVTEDSLSSSSGGVRLDEDSETVLQNMDEDDILVDFDPTSNSLEWQRWLTVTHLLMSTLFASLVLTSLGVGPAALIIPIFVATGAVLSVLLLLTTSAHRRPPLFWMMCFVGFIVAVLWIYVIANEVVGVLQTIGFALGISDAILGLTVFAMGNSLGDFVANVTMARMGYPMMAISACFGGPMLNLLLGIGISATYVTTQRNEPYAIEVGPTIAVSGIGLLVILISALILVPLNKYRMSRAFGYAWIAIYVVCTIINVLIEVSHRS</sequence>
<accession>A0A8H7QAT5</accession>
<feature type="transmembrane region" description="Helical" evidence="8">
    <location>
        <begin position="189"/>
        <end position="208"/>
    </location>
</feature>
<feature type="compositionally biased region" description="Polar residues" evidence="7">
    <location>
        <begin position="361"/>
        <end position="379"/>
    </location>
</feature>
<keyword evidence="9" id="KW-0732">Signal</keyword>
<gene>
    <name evidence="11" type="ORF">INT44_004244</name>
</gene>
<evidence type="ECO:0000313" key="11">
    <source>
        <dbReference type="EMBL" id="KAG2189102.1"/>
    </source>
</evidence>
<dbReference type="InterPro" id="IPR004837">
    <property type="entry name" value="NaCa_Exmemb"/>
</dbReference>
<dbReference type="Proteomes" id="UP000612746">
    <property type="component" value="Unassembled WGS sequence"/>
</dbReference>
<evidence type="ECO:0000256" key="2">
    <source>
        <dbReference type="ARBA" id="ARBA00008170"/>
    </source>
</evidence>
<dbReference type="EMBL" id="JAEPRA010000001">
    <property type="protein sequence ID" value="KAG2189102.1"/>
    <property type="molecule type" value="Genomic_DNA"/>
</dbReference>
<feature type="chain" id="PRO_5034440475" description="Sodium/calcium exchanger membrane region domain-containing protein" evidence="9">
    <location>
        <begin position="24"/>
        <end position="763"/>
    </location>
</feature>
<comment type="caution">
    <text evidence="11">The sequence shown here is derived from an EMBL/GenBank/DDBJ whole genome shotgun (WGS) entry which is preliminary data.</text>
</comment>
<dbReference type="GO" id="GO:0008324">
    <property type="term" value="F:monoatomic cation transmembrane transporter activity"/>
    <property type="evidence" value="ECO:0007669"/>
    <property type="project" value="TreeGrafter"/>
</dbReference>
<dbReference type="AlphaFoldDB" id="A0A8H7QAT5"/>
<evidence type="ECO:0000256" key="9">
    <source>
        <dbReference type="SAM" id="SignalP"/>
    </source>
</evidence>
<proteinExistence type="inferred from homology"/>
<feature type="region of interest" description="Disordered" evidence="7">
    <location>
        <begin position="297"/>
        <end position="318"/>
    </location>
</feature>
<feature type="transmembrane region" description="Helical" evidence="8">
    <location>
        <begin position="481"/>
        <end position="500"/>
    </location>
</feature>
<evidence type="ECO:0000256" key="3">
    <source>
        <dbReference type="ARBA" id="ARBA00022448"/>
    </source>
</evidence>
<comment type="similarity">
    <text evidence="2">Belongs to the Ca(2+):cation antiporter (CaCA) (TC 2.A.19) family.</text>
</comment>
<dbReference type="GO" id="GO:0016020">
    <property type="term" value="C:membrane"/>
    <property type="evidence" value="ECO:0007669"/>
    <property type="project" value="UniProtKB-SubCell"/>
</dbReference>
<keyword evidence="3" id="KW-0813">Transport</keyword>
<evidence type="ECO:0000256" key="1">
    <source>
        <dbReference type="ARBA" id="ARBA00004141"/>
    </source>
</evidence>
<evidence type="ECO:0000259" key="10">
    <source>
        <dbReference type="Pfam" id="PF01699"/>
    </source>
</evidence>
<evidence type="ECO:0000256" key="5">
    <source>
        <dbReference type="ARBA" id="ARBA00022989"/>
    </source>
</evidence>
<evidence type="ECO:0000256" key="7">
    <source>
        <dbReference type="SAM" id="MobiDB-lite"/>
    </source>
</evidence>
<feature type="transmembrane region" description="Helical" evidence="8">
    <location>
        <begin position="557"/>
        <end position="590"/>
    </location>
</feature>
<feature type="domain" description="Sodium/calcium exchanger membrane region" evidence="10">
    <location>
        <begin position="607"/>
        <end position="754"/>
    </location>
</feature>
<evidence type="ECO:0000256" key="4">
    <source>
        <dbReference type="ARBA" id="ARBA00022692"/>
    </source>
</evidence>
<feature type="region of interest" description="Disordered" evidence="7">
    <location>
        <begin position="361"/>
        <end position="383"/>
    </location>
</feature>
<evidence type="ECO:0000313" key="12">
    <source>
        <dbReference type="Proteomes" id="UP000612746"/>
    </source>
</evidence>
<feature type="transmembrane region" description="Helical" evidence="8">
    <location>
        <begin position="156"/>
        <end position="177"/>
    </location>
</feature>
<keyword evidence="12" id="KW-1185">Reference proteome</keyword>
<evidence type="ECO:0000256" key="6">
    <source>
        <dbReference type="ARBA" id="ARBA00023136"/>
    </source>
</evidence>
<name>A0A8H7QAT5_9FUNG</name>
<reference evidence="11" key="1">
    <citation type="submission" date="2020-12" db="EMBL/GenBank/DDBJ databases">
        <title>Metabolic potential, ecology and presence of endohyphal bacteria is reflected in genomic diversity of Mucoromycotina.</title>
        <authorList>
            <person name="Muszewska A."/>
            <person name="Okrasinska A."/>
            <person name="Steczkiewicz K."/>
            <person name="Drgas O."/>
            <person name="Orlowska M."/>
            <person name="Perlinska-Lenart U."/>
            <person name="Aleksandrzak-Piekarczyk T."/>
            <person name="Szatraj K."/>
            <person name="Zielenkiewicz U."/>
            <person name="Pilsyk S."/>
            <person name="Malc E."/>
            <person name="Mieczkowski P."/>
            <person name="Kruszewska J.S."/>
            <person name="Biernat P."/>
            <person name="Pawlowska J."/>
        </authorList>
    </citation>
    <scope>NUCLEOTIDE SEQUENCE</scope>
    <source>
        <strain evidence="11">WA0000051536</strain>
    </source>
</reference>
<protein>
    <recommendedName>
        <fullName evidence="10">Sodium/calcium exchanger membrane region domain-containing protein</fullName>
    </recommendedName>
</protein>
<dbReference type="InterPro" id="IPR044880">
    <property type="entry name" value="NCX_ion-bd_dom_sf"/>
</dbReference>
<dbReference type="Pfam" id="PF01699">
    <property type="entry name" value="Na_Ca_ex"/>
    <property type="match status" value="2"/>
</dbReference>